<comment type="caution">
    <text evidence="2">The sequence shown here is derived from an EMBL/GenBank/DDBJ whole genome shotgun (WGS) entry which is preliminary data.</text>
</comment>
<feature type="compositionally biased region" description="Polar residues" evidence="1">
    <location>
        <begin position="28"/>
        <end position="41"/>
    </location>
</feature>
<proteinExistence type="predicted"/>
<feature type="region of interest" description="Disordered" evidence="1">
    <location>
        <begin position="1"/>
        <end position="41"/>
    </location>
</feature>
<evidence type="ECO:0000256" key="1">
    <source>
        <dbReference type="SAM" id="MobiDB-lite"/>
    </source>
</evidence>
<feature type="non-terminal residue" evidence="2">
    <location>
        <position position="1"/>
    </location>
</feature>
<accession>A0A699UJD5</accession>
<evidence type="ECO:0000313" key="2">
    <source>
        <dbReference type="EMBL" id="GFD22213.1"/>
    </source>
</evidence>
<reference evidence="2" key="1">
    <citation type="journal article" date="2019" name="Sci. Rep.">
        <title>Draft genome of Tanacetum cinerariifolium, the natural source of mosquito coil.</title>
        <authorList>
            <person name="Yamashiro T."/>
            <person name="Shiraishi A."/>
            <person name="Satake H."/>
            <person name="Nakayama K."/>
        </authorList>
    </citation>
    <scope>NUCLEOTIDE SEQUENCE</scope>
</reference>
<dbReference type="EMBL" id="BKCJ011335393">
    <property type="protein sequence ID" value="GFD22213.1"/>
    <property type="molecule type" value="Genomic_DNA"/>
</dbReference>
<dbReference type="AlphaFoldDB" id="A0A699UJD5"/>
<gene>
    <name evidence="2" type="ORF">Tci_894182</name>
</gene>
<protein>
    <submittedName>
        <fullName evidence="2">Uncharacterized protein</fullName>
    </submittedName>
</protein>
<name>A0A699UJD5_TANCI</name>
<organism evidence="2">
    <name type="scientific">Tanacetum cinerariifolium</name>
    <name type="common">Dalmatian daisy</name>
    <name type="synonym">Chrysanthemum cinerariifolium</name>
    <dbReference type="NCBI Taxonomy" id="118510"/>
    <lineage>
        <taxon>Eukaryota</taxon>
        <taxon>Viridiplantae</taxon>
        <taxon>Streptophyta</taxon>
        <taxon>Embryophyta</taxon>
        <taxon>Tracheophyta</taxon>
        <taxon>Spermatophyta</taxon>
        <taxon>Magnoliopsida</taxon>
        <taxon>eudicotyledons</taxon>
        <taxon>Gunneridae</taxon>
        <taxon>Pentapetalae</taxon>
        <taxon>asterids</taxon>
        <taxon>campanulids</taxon>
        <taxon>Asterales</taxon>
        <taxon>Asteraceae</taxon>
        <taxon>Asteroideae</taxon>
        <taxon>Anthemideae</taxon>
        <taxon>Anthemidinae</taxon>
        <taxon>Tanacetum</taxon>
    </lineage>
</organism>
<sequence>LAFADAPSPRPADVIQSSQGVAAAGNPGSENVSSPTEIGSPGSYNINLARQVAMGSQLRLRFEQEAKLLRKSIAQVARQKQRI</sequence>